<dbReference type="InParanoid" id="A0A2P6MVC9"/>
<accession>A0A2P6MVC9</accession>
<evidence type="ECO:0000313" key="1">
    <source>
        <dbReference type="EMBL" id="PRP75670.1"/>
    </source>
</evidence>
<keyword evidence="2" id="KW-1185">Reference proteome</keyword>
<proteinExistence type="predicted"/>
<organism evidence="1 2">
    <name type="scientific">Planoprotostelium fungivorum</name>
    <dbReference type="NCBI Taxonomy" id="1890364"/>
    <lineage>
        <taxon>Eukaryota</taxon>
        <taxon>Amoebozoa</taxon>
        <taxon>Evosea</taxon>
        <taxon>Variosea</taxon>
        <taxon>Cavosteliida</taxon>
        <taxon>Cavosteliaceae</taxon>
        <taxon>Planoprotostelium</taxon>
    </lineage>
</organism>
<dbReference type="AlphaFoldDB" id="A0A2P6MVC9"/>
<comment type="caution">
    <text evidence="1">The sequence shown here is derived from an EMBL/GenBank/DDBJ whole genome shotgun (WGS) entry which is preliminary data.</text>
</comment>
<evidence type="ECO:0000313" key="2">
    <source>
        <dbReference type="Proteomes" id="UP000241769"/>
    </source>
</evidence>
<dbReference type="Proteomes" id="UP000241769">
    <property type="component" value="Unassembled WGS sequence"/>
</dbReference>
<dbReference type="EMBL" id="MDYQ01000370">
    <property type="protein sequence ID" value="PRP75670.1"/>
    <property type="molecule type" value="Genomic_DNA"/>
</dbReference>
<reference evidence="1 2" key="1">
    <citation type="journal article" date="2018" name="Genome Biol. Evol.">
        <title>Multiple Roots of Fruiting Body Formation in Amoebozoa.</title>
        <authorList>
            <person name="Hillmann F."/>
            <person name="Forbes G."/>
            <person name="Novohradska S."/>
            <person name="Ferling I."/>
            <person name="Riege K."/>
            <person name="Groth M."/>
            <person name="Westermann M."/>
            <person name="Marz M."/>
            <person name="Spaller T."/>
            <person name="Winckler T."/>
            <person name="Schaap P."/>
            <person name="Glockner G."/>
        </authorList>
    </citation>
    <scope>NUCLEOTIDE SEQUENCE [LARGE SCALE GENOMIC DNA]</scope>
    <source>
        <strain evidence="1 2">Jena</strain>
    </source>
</reference>
<sequence length="59" mass="6893">MRGMTDRRTLRSTLRTFDLYFEDPKPTLALIRTFSINRCMSKSTLTGLAALFYRVRCSI</sequence>
<name>A0A2P6MVC9_9EUKA</name>
<gene>
    <name evidence="1" type="ORF">PROFUN_15556</name>
</gene>
<protein>
    <submittedName>
        <fullName evidence="1">Uncharacterized protein</fullName>
    </submittedName>
</protein>